<feature type="compositionally biased region" description="Basic residues" evidence="10">
    <location>
        <begin position="1"/>
        <end position="20"/>
    </location>
</feature>
<dbReference type="Gene3D" id="1.20.58.110">
    <property type="entry name" value="Ribosomal protein S20"/>
    <property type="match status" value="1"/>
</dbReference>
<dbReference type="FunFam" id="1.20.58.110:FF:000001">
    <property type="entry name" value="30S ribosomal protein S20"/>
    <property type="match status" value="1"/>
</dbReference>
<dbReference type="Pfam" id="PF01649">
    <property type="entry name" value="Ribosomal_S20p"/>
    <property type="match status" value="1"/>
</dbReference>
<evidence type="ECO:0000256" key="7">
    <source>
        <dbReference type="ARBA" id="ARBA00035136"/>
    </source>
</evidence>
<evidence type="ECO:0000256" key="4">
    <source>
        <dbReference type="ARBA" id="ARBA00022884"/>
    </source>
</evidence>
<sequence>MPNSKSAKKKVRKDIKRRMRNREAKSALRTQIKKFVLAVKSNNIEEAEKNLSLASKKLDKVAAKRIIHKNTASRKKSRLAKILNKQKAATS</sequence>
<proteinExistence type="inferred from homology"/>
<dbReference type="EMBL" id="MAYW01000147">
    <property type="protein sequence ID" value="ODS31072.1"/>
    <property type="molecule type" value="Genomic_DNA"/>
</dbReference>
<comment type="caution">
    <text evidence="11">The sequence shown here is derived from an EMBL/GenBank/DDBJ whole genome shotgun (WGS) entry which is preliminary data.</text>
</comment>
<organism evidence="11 12">
    <name type="scientific">Candidatus Scalindua rubra</name>
    <dbReference type="NCBI Taxonomy" id="1872076"/>
    <lineage>
        <taxon>Bacteria</taxon>
        <taxon>Pseudomonadati</taxon>
        <taxon>Planctomycetota</taxon>
        <taxon>Candidatus Brocadiia</taxon>
        <taxon>Candidatus Brocadiales</taxon>
        <taxon>Candidatus Scalinduaceae</taxon>
        <taxon>Candidatus Scalindua</taxon>
    </lineage>
</organism>
<comment type="similarity">
    <text evidence="2 8">Belongs to the bacterial ribosomal protein bS20 family.</text>
</comment>
<dbReference type="InterPro" id="IPR036510">
    <property type="entry name" value="Ribosomal_bS20_sf"/>
</dbReference>
<feature type="region of interest" description="Disordered" evidence="10">
    <location>
        <begin position="69"/>
        <end position="91"/>
    </location>
</feature>
<evidence type="ECO:0000256" key="1">
    <source>
        <dbReference type="ARBA" id="ARBA00003134"/>
    </source>
</evidence>
<keyword evidence="3 8" id="KW-0699">rRNA-binding</keyword>
<accession>A0A1E3X663</accession>
<dbReference type="PATRIC" id="fig|1872076.5.peg.4552"/>
<dbReference type="AlphaFoldDB" id="A0A1E3X663"/>
<dbReference type="PANTHER" id="PTHR33398:SF1">
    <property type="entry name" value="SMALL RIBOSOMAL SUBUNIT PROTEIN BS20C"/>
    <property type="match status" value="1"/>
</dbReference>
<dbReference type="InterPro" id="IPR002583">
    <property type="entry name" value="Ribosomal_bS20"/>
</dbReference>
<evidence type="ECO:0000313" key="12">
    <source>
        <dbReference type="Proteomes" id="UP000094056"/>
    </source>
</evidence>
<dbReference type="GO" id="GO:0003735">
    <property type="term" value="F:structural constituent of ribosome"/>
    <property type="evidence" value="ECO:0007669"/>
    <property type="project" value="InterPro"/>
</dbReference>
<dbReference type="NCBIfam" id="TIGR00029">
    <property type="entry name" value="S20"/>
    <property type="match status" value="1"/>
</dbReference>
<dbReference type="GO" id="GO:0005829">
    <property type="term" value="C:cytosol"/>
    <property type="evidence" value="ECO:0007669"/>
    <property type="project" value="TreeGrafter"/>
</dbReference>
<evidence type="ECO:0000256" key="6">
    <source>
        <dbReference type="ARBA" id="ARBA00023274"/>
    </source>
</evidence>
<evidence type="ECO:0000256" key="3">
    <source>
        <dbReference type="ARBA" id="ARBA00022730"/>
    </source>
</evidence>
<evidence type="ECO:0000256" key="5">
    <source>
        <dbReference type="ARBA" id="ARBA00022980"/>
    </source>
</evidence>
<name>A0A1E3X663_9BACT</name>
<keyword evidence="5 8" id="KW-0689">Ribosomal protein</keyword>
<evidence type="ECO:0000256" key="10">
    <source>
        <dbReference type="SAM" id="MobiDB-lite"/>
    </source>
</evidence>
<evidence type="ECO:0000256" key="2">
    <source>
        <dbReference type="ARBA" id="ARBA00007634"/>
    </source>
</evidence>
<feature type="region of interest" description="Disordered" evidence="10">
    <location>
        <begin position="1"/>
        <end position="27"/>
    </location>
</feature>
<evidence type="ECO:0000256" key="8">
    <source>
        <dbReference type="HAMAP-Rule" id="MF_00500"/>
    </source>
</evidence>
<protein>
    <recommendedName>
        <fullName evidence="7 8">Small ribosomal subunit protein bS20</fullName>
    </recommendedName>
</protein>
<keyword evidence="9" id="KW-0175">Coiled coil</keyword>
<dbReference type="PANTHER" id="PTHR33398">
    <property type="entry name" value="30S RIBOSOMAL PROTEIN S20"/>
    <property type="match status" value="1"/>
</dbReference>
<feature type="coiled-coil region" evidence="9">
    <location>
        <begin position="37"/>
        <end position="64"/>
    </location>
</feature>
<dbReference type="HAMAP" id="MF_00500">
    <property type="entry name" value="Ribosomal_bS20"/>
    <property type="match status" value="1"/>
</dbReference>
<keyword evidence="6 8" id="KW-0687">Ribonucleoprotein</keyword>
<comment type="function">
    <text evidence="1 8">Binds directly to 16S ribosomal RNA.</text>
</comment>
<dbReference type="GO" id="GO:0015935">
    <property type="term" value="C:small ribosomal subunit"/>
    <property type="evidence" value="ECO:0007669"/>
    <property type="project" value="TreeGrafter"/>
</dbReference>
<dbReference type="GO" id="GO:0070181">
    <property type="term" value="F:small ribosomal subunit rRNA binding"/>
    <property type="evidence" value="ECO:0007669"/>
    <property type="project" value="TreeGrafter"/>
</dbReference>
<dbReference type="SUPFAM" id="SSF46992">
    <property type="entry name" value="Ribosomal protein S20"/>
    <property type="match status" value="1"/>
</dbReference>
<gene>
    <name evidence="8 11" type="primary">rpsT</name>
    <name evidence="11" type="ORF">SCARUB_03820</name>
</gene>
<keyword evidence="4 8" id="KW-0694">RNA-binding</keyword>
<evidence type="ECO:0000313" key="11">
    <source>
        <dbReference type="EMBL" id="ODS31072.1"/>
    </source>
</evidence>
<evidence type="ECO:0000256" key="9">
    <source>
        <dbReference type="SAM" id="Coils"/>
    </source>
</evidence>
<reference evidence="11 12" key="1">
    <citation type="submission" date="2016-07" db="EMBL/GenBank/DDBJ databases">
        <title>Draft genome of Scalindua rubra, obtained from a brine-seawater interface in the Red Sea, sheds light on salt adaptation in anammox bacteria.</title>
        <authorList>
            <person name="Speth D.R."/>
            <person name="Lagkouvardos I."/>
            <person name="Wang Y."/>
            <person name="Qian P.-Y."/>
            <person name="Dutilh B.E."/>
            <person name="Jetten M.S."/>
        </authorList>
    </citation>
    <scope>NUCLEOTIDE SEQUENCE [LARGE SCALE GENOMIC DNA]</scope>
    <source>
        <strain evidence="11">BSI-1</strain>
    </source>
</reference>
<dbReference type="GO" id="GO:0006412">
    <property type="term" value="P:translation"/>
    <property type="evidence" value="ECO:0007669"/>
    <property type="project" value="UniProtKB-UniRule"/>
</dbReference>
<dbReference type="Proteomes" id="UP000094056">
    <property type="component" value="Unassembled WGS sequence"/>
</dbReference>
<feature type="compositionally biased region" description="Basic residues" evidence="10">
    <location>
        <begin position="69"/>
        <end position="79"/>
    </location>
</feature>